<keyword evidence="1" id="KW-0732">Signal</keyword>
<accession>A0A446B7A3</accession>
<dbReference type="AlphaFoldDB" id="A0A446B7A3"/>
<dbReference type="Pfam" id="PF23584">
    <property type="entry name" value="DUF7136"/>
    <property type="match status" value="1"/>
</dbReference>
<protein>
    <submittedName>
        <fullName evidence="3">E93e1b12-e585-42cb-82e3-0d8b92616f25</fullName>
    </submittedName>
</protein>
<feature type="signal peptide" evidence="1">
    <location>
        <begin position="1"/>
        <end position="19"/>
    </location>
</feature>
<feature type="domain" description="DUF7136" evidence="2">
    <location>
        <begin position="26"/>
        <end position="244"/>
    </location>
</feature>
<gene>
    <name evidence="3" type="ORF">TT172_LOCUS810</name>
</gene>
<proteinExistence type="predicted"/>
<dbReference type="InterPro" id="IPR055560">
    <property type="entry name" value="DUF7136"/>
</dbReference>
<reference evidence="3 4" key="1">
    <citation type="submission" date="2018-04" db="EMBL/GenBank/DDBJ databases">
        <authorList>
            <person name="Huttner S."/>
            <person name="Dainat J."/>
        </authorList>
    </citation>
    <scope>NUCLEOTIDE SEQUENCE [LARGE SCALE GENOMIC DNA]</scope>
</reference>
<evidence type="ECO:0000256" key="1">
    <source>
        <dbReference type="SAM" id="SignalP"/>
    </source>
</evidence>
<dbReference type="Proteomes" id="UP000289323">
    <property type="component" value="Unassembled WGS sequence"/>
</dbReference>
<feature type="chain" id="PRO_5019360327" evidence="1">
    <location>
        <begin position="20"/>
        <end position="279"/>
    </location>
</feature>
<evidence type="ECO:0000313" key="3">
    <source>
        <dbReference type="EMBL" id="SPQ18391.1"/>
    </source>
</evidence>
<organism evidence="3 4">
    <name type="scientific">Thermothielavioides terrestris</name>
    <dbReference type="NCBI Taxonomy" id="2587410"/>
    <lineage>
        <taxon>Eukaryota</taxon>
        <taxon>Fungi</taxon>
        <taxon>Dikarya</taxon>
        <taxon>Ascomycota</taxon>
        <taxon>Pezizomycotina</taxon>
        <taxon>Sordariomycetes</taxon>
        <taxon>Sordariomycetidae</taxon>
        <taxon>Sordariales</taxon>
        <taxon>Chaetomiaceae</taxon>
        <taxon>Thermothielavioides</taxon>
    </lineage>
</organism>
<sequence length="279" mass="29696">MTTALSLLALLWAAGAALGADTATPTFPATFEVDLIFPRNETYAPTPFFPIVFAVQNAALARSIETDFDLELYDTTAGHNFSGESPFLKPERFNFTTEPTYIYTWVASLGTTHGLAETTHQLSWSFSSVNCSNSSEYFHLGGALQPANPVFFTIRNGTQQTDFVAALANNESCADRSHAAFNVTGTLPAAPLLQNGYNSCAVLSNVQPFVSGNPCAVKLSTETASSIMAAMTAEVCKDNNNNVTFLSCPSTGAAPSGRGEARYTVMLGALGFIAALWLL</sequence>
<dbReference type="EMBL" id="OUUZ01000001">
    <property type="protein sequence ID" value="SPQ18391.1"/>
    <property type="molecule type" value="Genomic_DNA"/>
</dbReference>
<name>A0A446B7A3_9PEZI</name>
<evidence type="ECO:0000313" key="4">
    <source>
        <dbReference type="Proteomes" id="UP000289323"/>
    </source>
</evidence>
<evidence type="ECO:0000259" key="2">
    <source>
        <dbReference type="Pfam" id="PF23584"/>
    </source>
</evidence>